<reference evidence="3" key="1">
    <citation type="submission" date="2021-01" db="UniProtKB">
        <authorList>
            <consortium name="EnsemblMetazoa"/>
        </authorList>
    </citation>
    <scope>IDENTIFICATION</scope>
</reference>
<dbReference type="EnsemblMetazoa" id="XM_022814672">
    <property type="protein sequence ID" value="XP_022670407"/>
    <property type="gene ID" value="LOC111254128"/>
</dbReference>
<dbReference type="AlphaFoldDB" id="A0A7M7KT22"/>
<evidence type="ECO:0000313" key="4">
    <source>
        <dbReference type="Proteomes" id="UP000594260"/>
    </source>
</evidence>
<evidence type="ECO:0008006" key="5">
    <source>
        <dbReference type="Google" id="ProtNLM"/>
    </source>
</evidence>
<dbReference type="PANTHER" id="PTHR15323:SF6">
    <property type="entry name" value="CELL DIVISION CYCLE PROTEIN 123 HOMOLOG"/>
    <property type="match status" value="1"/>
</dbReference>
<feature type="region of interest" description="Disordered" evidence="2">
    <location>
        <begin position="62"/>
        <end position="95"/>
    </location>
</feature>
<evidence type="ECO:0000256" key="2">
    <source>
        <dbReference type="SAM" id="MobiDB-lite"/>
    </source>
</evidence>
<dbReference type="RefSeq" id="XP_022670407.1">
    <property type="nucleotide sequence ID" value="XM_022814672.1"/>
</dbReference>
<dbReference type="GO" id="GO:0005737">
    <property type="term" value="C:cytoplasm"/>
    <property type="evidence" value="ECO:0007669"/>
    <property type="project" value="TreeGrafter"/>
</dbReference>
<evidence type="ECO:0000313" key="3">
    <source>
        <dbReference type="EnsemblMetazoa" id="XP_022670407"/>
    </source>
</evidence>
<name>A0A7M7KT22_VARDE</name>
<dbReference type="GeneID" id="111254128"/>
<feature type="compositionally biased region" description="Low complexity" evidence="2">
    <location>
        <begin position="392"/>
        <end position="403"/>
    </location>
</feature>
<dbReference type="Pfam" id="PF07065">
    <property type="entry name" value="D123"/>
    <property type="match status" value="1"/>
</dbReference>
<comment type="similarity">
    <text evidence="1">Belongs to the CDC123 family.</text>
</comment>
<accession>A0A7M7KT22</accession>
<dbReference type="OrthoDB" id="360540at2759"/>
<dbReference type="KEGG" id="vde:111254128"/>
<dbReference type="InParanoid" id="A0A7M7KT22"/>
<sequence length="403" mass="46381">MAEANGSHRLRTVSRSEIMQCSFPVWYYQFEKVTPLSFITPLPADFVEYLLSDDTLRLPGKPYQWNRKTQKDNSQEDNDSDVSWSDVEDDDELGEGATDVPAFEKLSRWVSKKIRKLGGRCFPKLDWSCPKDASWIGLNNSLSCSTFVDVCLLLKSSSFVIHDLTNPFEYCDDTIPLDTACHETVAENIIGGEAASCIPHHLVLRKWVEIEPSFEFRCFVHHRELTAISQREISQYYGYIIEQRDQIVNDVMSFFKEYIQDRFPLENYTFDVYRSRKDYVRLLDFNPFCAQTDGLLFDWNELYKLKADNDQPEFRYHTDGVSLRPGSYRQYSLPDDVLHFSNGSSAEKLVDLMRIHDVQKPKKSENLPKRVAKKSTGKNSTESGTAKDRTYSSSSATSSGSKN</sequence>
<dbReference type="InterPro" id="IPR009772">
    <property type="entry name" value="CDC123"/>
</dbReference>
<dbReference type="Proteomes" id="UP000594260">
    <property type="component" value="Unplaced"/>
</dbReference>
<evidence type="ECO:0000256" key="1">
    <source>
        <dbReference type="ARBA" id="ARBA00011047"/>
    </source>
</evidence>
<feature type="compositionally biased region" description="Acidic residues" evidence="2">
    <location>
        <begin position="75"/>
        <end position="94"/>
    </location>
</feature>
<keyword evidence="4" id="KW-1185">Reference proteome</keyword>
<dbReference type="OMA" id="TFPDPNF"/>
<feature type="region of interest" description="Disordered" evidence="2">
    <location>
        <begin position="360"/>
        <end position="403"/>
    </location>
</feature>
<organism evidence="3 4">
    <name type="scientific">Varroa destructor</name>
    <name type="common">Honeybee mite</name>
    <dbReference type="NCBI Taxonomy" id="109461"/>
    <lineage>
        <taxon>Eukaryota</taxon>
        <taxon>Metazoa</taxon>
        <taxon>Ecdysozoa</taxon>
        <taxon>Arthropoda</taxon>
        <taxon>Chelicerata</taxon>
        <taxon>Arachnida</taxon>
        <taxon>Acari</taxon>
        <taxon>Parasitiformes</taxon>
        <taxon>Mesostigmata</taxon>
        <taxon>Gamasina</taxon>
        <taxon>Dermanyssoidea</taxon>
        <taxon>Varroidae</taxon>
        <taxon>Varroa</taxon>
    </lineage>
</organism>
<dbReference type="PANTHER" id="PTHR15323">
    <property type="entry name" value="D123 PROTEIN"/>
    <property type="match status" value="1"/>
</dbReference>
<protein>
    <recommendedName>
        <fullName evidence="5">Cell division cycle protein 123 homolog</fullName>
    </recommendedName>
</protein>
<proteinExistence type="inferred from homology"/>